<proteinExistence type="predicted"/>
<sequence length="87" mass="10443">MKKFKWDEEKNKLLKKERGVSFEEILNSTFLGAEKHQTRKNQIALLFEHEEYVWVVPCVVDDKFIFLKTMFPSRKYTKMLKSKEGAK</sequence>
<dbReference type="AlphaFoldDB" id="A0A0W8FKT3"/>
<name>A0A0W8FKT3_9ZZZZ</name>
<protein>
    <recommendedName>
        <fullName evidence="2">Toxin</fullName>
    </recommendedName>
</protein>
<gene>
    <name evidence="1" type="ORF">ASZ90_008750</name>
</gene>
<organism evidence="1">
    <name type="scientific">hydrocarbon metagenome</name>
    <dbReference type="NCBI Taxonomy" id="938273"/>
    <lineage>
        <taxon>unclassified sequences</taxon>
        <taxon>metagenomes</taxon>
        <taxon>ecological metagenomes</taxon>
    </lineage>
</organism>
<dbReference type="EMBL" id="LNQE01001057">
    <property type="protein sequence ID" value="KUG21495.1"/>
    <property type="molecule type" value="Genomic_DNA"/>
</dbReference>
<dbReference type="Gene3D" id="3.10.450.530">
    <property type="entry name" value="Ribonuclease toxin, BrnT, of type II toxin-antitoxin system"/>
    <property type="match status" value="1"/>
</dbReference>
<accession>A0A0W8FKT3</accession>
<comment type="caution">
    <text evidence="1">The sequence shown here is derived from an EMBL/GenBank/DDBJ whole genome shotgun (WGS) entry which is preliminary data.</text>
</comment>
<reference evidence="1" key="1">
    <citation type="journal article" date="2015" name="Proc. Natl. Acad. Sci. U.S.A.">
        <title>Networks of energetic and metabolic interactions define dynamics in microbial communities.</title>
        <authorList>
            <person name="Embree M."/>
            <person name="Liu J.K."/>
            <person name="Al-Bassam M.M."/>
            <person name="Zengler K."/>
        </authorList>
    </citation>
    <scope>NUCLEOTIDE SEQUENCE</scope>
</reference>
<evidence type="ECO:0008006" key="2">
    <source>
        <dbReference type="Google" id="ProtNLM"/>
    </source>
</evidence>
<dbReference type="InterPro" id="IPR038573">
    <property type="entry name" value="BrnT_sf"/>
</dbReference>
<evidence type="ECO:0000313" key="1">
    <source>
        <dbReference type="EMBL" id="KUG21495.1"/>
    </source>
</evidence>